<organism evidence="1">
    <name type="scientific">marine sediment metagenome</name>
    <dbReference type="NCBI Taxonomy" id="412755"/>
    <lineage>
        <taxon>unclassified sequences</taxon>
        <taxon>metagenomes</taxon>
        <taxon>ecological metagenomes</taxon>
    </lineage>
</organism>
<proteinExistence type="predicted"/>
<dbReference type="EMBL" id="BART01036026">
    <property type="protein sequence ID" value="GAH06932.1"/>
    <property type="molecule type" value="Genomic_DNA"/>
</dbReference>
<sequence length="66" mass="7475">MINSRTKGVQYEQKLVREFKELLGTENIYSTRSESKRLDDAGVDLCGEIPIHVQAKAVESCPQLHD</sequence>
<feature type="non-terminal residue" evidence="1">
    <location>
        <position position="66"/>
    </location>
</feature>
<name>X1CH05_9ZZZZ</name>
<gene>
    <name evidence="1" type="ORF">S01H4_60931</name>
</gene>
<evidence type="ECO:0000313" key="1">
    <source>
        <dbReference type="EMBL" id="GAH06932.1"/>
    </source>
</evidence>
<evidence type="ECO:0008006" key="2">
    <source>
        <dbReference type="Google" id="ProtNLM"/>
    </source>
</evidence>
<reference evidence="1" key="1">
    <citation type="journal article" date="2014" name="Front. Microbiol.">
        <title>High frequency of phylogenetically diverse reductive dehalogenase-homologous genes in deep subseafloor sedimentary metagenomes.</title>
        <authorList>
            <person name="Kawai M."/>
            <person name="Futagami T."/>
            <person name="Toyoda A."/>
            <person name="Takaki Y."/>
            <person name="Nishi S."/>
            <person name="Hori S."/>
            <person name="Arai W."/>
            <person name="Tsubouchi T."/>
            <person name="Morono Y."/>
            <person name="Uchiyama I."/>
            <person name="Ito T."/>
            <person name="Fujiyama A."/>
            <person name="Inagaki F."/>
            <person name="Takami H."/>
        </authorList>
    </citation>
    <scope>NUCLEOTIDE SEQUENCE</scope>
    <source>
        <strain evidence="1">Expedition CK06-06</strain>
    </source>
</reference>
<dbReference type="AlphaFoldDB" id="X1CH05"/>
<protein>
    <recommendedName>
        <fullName evidence="2">Restriction endonuclease type IV Mrr domain-containing protein</fullName>
    </recommendedName>
</protein>
<comment type="caution">
    <text evidence="1">The sequence shown here is derived from an EMBL/GenBank/DDBJ whole genome shotgun (WGS) entry which is preliminary data.</text>
</comment>
<accession>X1CH05</accession>